<dbReference type="GO" id="GO:1990281">
    <property type="term" value="C:efflux pump complex"/>
    <property type="evidence" value="ECO:0007669"/>
    <property type="project" value="TreeGrafter"/>
</dbReference>
<keyword evidence="8" id="KW-1185">Reference proteome</keyword>
<keyword evidence="2" id="KW-0175">Coiled coil</keyword>
<evidence type="ECO:0000313" key="8">
    <source>
        <dbReference type="Proteomes" id="UP000254720"/>
    </source>
</evidence>
<sequence length="386" mass="42274">MKVRLDSRMKKPMLIMLIVLGVLFGGIFLYKGVMSLLMKRFFASMENPVITVSTAKVAYSNWEPKLKAVGSMRATLGVNVTAQLGGMIQTIYFTPGATVTEGTLLVQQNADPNIAQLHALEANAELARITYERDKKQYKVKAVSKQQLDTDLQNLKSLRAQVAQQAAIVEQLTIKAPFGGRLGISKVNPGQYLNPGDTVVTLQRLDPIYADFYLPQQALARLKVGQKVNITVDAFPKKTFTGKITTINPLVQTDTRNVEVEATIANPKMELAPGMFSNVEIITDKSKPYLTVPQTAISFNPYGDIVYVVKEKKDKDGKTVLTANQVFVTTGESRGDQIMVLKGIKEGDIIVTSGQLKLKNGSYIAINNSVQPANNPSPKVSNEHDG</sequence>
<comment type="similarity">
    <text evidence="1">Belongs to the membrane fusion protein (MFP) (TC 8.A.1) family.</text>
</comment>
<dbReference type="Pfam" id="PF25876">
    <property type="entry name" value="HH_MFP_RND"/>
    <property type="match status" value="1"/>
</dbReference>
<feature type="coiled-coil region" evidence="2">
    <location>
        <begin position="145"/>
        <end position="175"/>
    </location>
</feature>
<dbReference type="SUPFAM" id="SSF111369">
    <property type="entry name" value="HlyD-like secretion proteins"/>
    <property type="match status" value="1"/>
</dbReference>
<proteinExistence type="inferred from homology"/>
<dbReference type="PANTHER" id="PTHR30469">
    <property type="entry name" value="MULTIDRUG RESISTANCE PROTEIN MDTA"/>
    <property type="match status" value="1"/>
</dbReference>
<dbReference type="Pfam" id="PF25954">
    <property type="entry name" value="Beta-barrel_RND_2"/>
    <property type="match status" value="1"/>
</dbReference>
<feature type="domain" description="CusB-like beta-barrel" evidence="6">
    <location>
        <begin position="212"/>
        <end position="282"/>
    </location>
</feature>
<dbReference type="InterPro" id="IPR058792">
    <property type="entry name" value="Beta-barrel_RND_2"/>
</dbReference>
<dbReference type="Proteomes" id="UP000254720">
    <property type="component" value="Unassembled WGS sequence"/>
</dbReference>
<feature type="domain" description="Multidrug resistance protein MdtA-like alpha-helical hairpin" evidence="4">
    <location>
        <begin position="115"/>
        <end position="172"/>
    </location>
</feature>
<dbReference type="NCBIfam" id="TIGR01730">
    <property type="entry name" value="RND_mfp"/>
    <property type="match status" value="1"/>
</dbReference>
<dbReference type="InterPro" id="IPR058625">
    <property type="entry name" value="MdtA-like_BSH"/>
</dbReference>
<keyword evidence="3" id="KW-0812">Transmembrane</keyword>
<evidence type="ECO:0000259" key="6">
    <source>
        <dbReference type="Pfam" id="PF25954"/>
    </source>
</evidence>
<keyword evidence="3" id="KW-0472">Membrane</keyword>
<evidence type="ECO:0000313" key="7">
    <source>
        <dbReference type="EMBL" id="RDI42845.1"/>
    </source>
</evidence>
<comment type="caution">
    <text evidence="7">The sequence shown here is derived from an EMBL/GenBank/DDBJ whole genome shotgun (WGS) entry which is preliminary data.</text>
</comment>
<reference evidence="7 8" key="1">
    <citation type="submission" date="2018-07" db="EMBL/GenBank/DDBJ databases">
        <title>Genomic Encyclopedia of Type Strains, Phase IV (KMG-IV): sequencing the most valuable type-strain genomes for metagenomic binning, comparative biology and taxonomic classification.</title>
        <authorList>
            <person name="Goeker M."/>
        </authorList>
    </citation>
    <scope>NUCLEOTIDE SEQUENCE [LARGE SCALE GENOMIC DNA]</scope>
    <source>
        <strain evidence="7 8">DSM 16500</strain>
    </source>
</reference>
<dbReference type="InterPro" id="IPR058624">
    <property type="entry name" value="MdtA-like_HH"/>
</dbReference>
<feature type="transmembrane region" description="Helical" evidence="3">
    <location>
        <begin position="12"/>
        <end position="30"/>
    </location>
</feature>
<dbReference type="Gene3D" id="1.10.287.470">
    <property type="entry name" value="Helix hairpin bin"/>
    <property type="match status" value="1"/>
</dbReference>
<dbReference type="EMBL" id="QQAX01000012">
    <property type="protein sequence ID" value="RDI42845.1"/>
    <property type="molecule type" value="Genomic_DNA"/>
</dbReference>
<dbReference type="Gene3D" id="2.40.420.20">
    <property type="match status" value="1"/>
</dbReference>
<evidence type="ECO:0000256" key="1">
    <source>
        <dbReference type="ARBA" id="ARBA00009477"/>
    </source>
</evidence>
<dbReference type="FunFam" id="2.40.30.170:FF:000010">
    <property type="entry name" value="Efflux RND transporter periplasmic adaptor subunit"/>
    <property type="match status" value="1"/>
</dbReference>
<dbReference type="PANTHER" id="PTHR30469:SF11">
    <property type="entry name" value="BLL4320 PROTEIN"/>
    <property type="match status" value="1"/>
</dbReference>
<gene>
    <name evidence="7" type="ORF">C8D86_11243</name>
</gene>
<evidence type="ECO:0000259" key="5">
    <source>
        <dbReference type="Pfam" id="PF25917"/>
    </source>
</evidence>
<protein>
    <submittedName>
        <fullName evidence="7">Membrane fusion protein (Multidrug efflux system)</fullName>
    </submittedName>
</protein>
<keyword evidence="3" id="KW-1133">Transmembrane helix</keyword>
<evidence type="ECO:0000256" key="3">
    <source>
        <dbReference type="SAM" id="Phobius"/>
    </source>
</evidence>
<evidence type="ECO:0000256" key="2">
    <source>
        <dbReference type="SAM" id="Coils"/>
    </source>
</evidence>
<dbReference type="Gene3D" id="2.40.50.100">
    <property type="match status" value="1"/>
</dbReference>
<dbReference type="RefSeq" id="WP_232058631.1">
    <property type="nucleotide sequence ID" value="NZ_LR699114.1"/>
</dbReference>
<dbReference type="GO" id="GO:0015562">
    <property type="term" value="F:efflux transmembrane transporter activity"/>
    <property type="evidence" value="ECO:0007669"/>
    <property type="project" value="TreeGrafter"/>
</dbReference>
<name>A0A370GGB8_9COXI</name>
<dbReference type="AlphaFoldDB" id="A0A370GGB8"/>
<accession>A0A370GGB8</accession>
<organism evidence="7 8">
    <name type="scientific">Aquicella lusitana</name>
    <dbReference type="NCBI Taxonomy" id="254246"/>
    <lineage>
        <taxon>Bacteria</taxon>
        <taxon>Pseudomonadati</taxon>
        <taxon>Pseudomonadota</taxon>
        <taxon>Gammaproteobacteria</taxon>
        <taxon>Legionellales</taxon>
        <taxon>Coxiellaceae</taxon>
        <taxon>Aquicella</taxon>
    </lineage>
</organism>
<dbReference type="Gene3D" id="2.40.30.170">
    <property type="match status" value="1"/>
</dbReference>
<dbReference type="InterPro" id="IPR006143">
    <property type="entry name" value="RND_pump_MFP"/>
</dbReference>
<evidence type="ECO:0000259" key="4">
    <source>
        <dbReference type="Pfam" id="PF25876"/>
    </source>
</evidence>
<feature type="domain" description="Multidrug resistance protein MdtA-like barrel-sandwich hybrid" evidence="5">
    <location>
        <begin position="78"/>
        <end position="198"/>
    </location>
</feature>
<dbReference type="Pfam" id="PF25917">
    <property type="entry name" value="BSH_RND"/>
    <property type="match status" value="1"/>
</dbReference>